<protein>
    <recommendedName>
        <fullName evidence="1">DUF4326 domain-containing protein</fullName>
    </recommendedName>
</protein>
<gene>
    <name evidence="2" type="ORF">LCGC14_3002020</name>
</gene>
<dbReference type="EMBL" id="LAZR01061887">
    <property type="protein sequence ID" value="KKK62668.1"/>
    <property type="molecule type" value="Genomic_DNA"/>
</dbReference>
<feature type="domain" description="DUF4326" evidence="1">
    <location>
        <begin position="10"/>
        <end position="100"/>
    </location>
</feature>
<organism evidence="2">
    <name type="scientific">marine sediment metagenome</name>
    <dbReference type="NCBI Taxonomy" id="412755"/>
    <lineage>
        <taxon>unclassified sequences</taxon>
        <taxon>metagenomes</taxon>
        <taxon>ecological metagenomes</taxon>
    </lineage>
</organism>
<comment type="caution">
    <text evidence="2">The sequence shown here is derived from an EMBL/GenBank/DDBJ whole genome shotgun (WGS) entry which is preliminary data.</text>
</comment>
<evidence type="ECO:0000313" key="2">
    <source>
        <dbReference type="EMBL" id="KKK62668.1"/>
    </source>
</evidence>
<dbReference type="Pfam" id="PF14216">
    <property type="entry name" value="DUF4326"/>
    <property type="match status" value="1"/>
</dbReference>
<sequence length="106" mass="12080">MVMPKVLNKRTDTIPAGAVYVGRPSKWGNPITIRELKVLFPNDTPLELQEKAVGWYKEYLVEDTRMHDTSLTKQAQEELKGKDLVCWCSPLPCHADVLLELANKEE</sequence>
<proteinExistence type="predicted"/>
<name>A0A0F8X174_9ZZZZ</name>
<accession>A0A0F8X174</accession>
<evidence type="ECO:0000259" key="1">
    <source>
        <dbReference type="Pfam" id="PF14216"/>
    </source>
</evidence>
<reference evidence="2" key="1">
    <citation type="journal article" date="2015" name="Nature">
        <title>Complex archaea that bridge the gap between prokaryotes and eukaryotes.</title>
        <authorList>
            <person name="Spang A."/>
            <person name="Saw J.H."/>
            <person name="Jorgensen S.L."/>
            <person name="Zaremba-Niedzwiedzka K."/>
            <person name="Martijn J."/>
            <person name="Lind A.E."/>
            <person name="van Eijk R."/>
            <person name="Schleper C."/>
            <person name="Guy L."/>
            <person name="Ettema T.J."/>
        </authorList>
    </citation>
    <scope>NUCLEOTIDE SEQUENCE</scope>
</reference>
<dbReference type="InterPro" id="IPR025475">
    <property type="entry name" value="DUF4326"/>
</dbReference>
<dbReference type="AlphaFoldDB" id="A0A0F8X174"/>